<dbReference type="AlphaFoldDB" id="A0A1V2DTW9"/>
<dbReference type="Proteomes" id="UP000189339">
    <property type="component" value="Unassembled WGS sequence"/>
</dbReference>
<dbReference type="EMBL" id="MSCW01000005">
    <property type="protein sequence ID" value="ONF44128.1"/>
    <property type="molecule type" value="Genomic_DNA"/>
</dbReference>
<keyword evidence="1" id="KW-0732">Signal</keyword>
<evidence type="ECO:0000256" key="1">
    <source>
        <dbReference type="SAM" id="SignalP"/>
    </source>
</evidence>
<dbReference type="STRING" id="135739.BTO32_07525"/>
<gene>
    <name evidence="2" type="ORF">BTO32_07525</name>
</gene>
<reference evidence="2 3" key="1">
    <citation type="submission" date="2016-12" db="EMBL/GenBank/DDBJ databases">
        <title>Marinobacter lutaoensis whole genome sequencing.</title>
        <authorList>
            <person name="Verma A."/>
            <person name="Krishnamurthi S."/>
        </authorList>
    </citation>
    <scope>NUCLEOTIDE SEQUENCE [LARGE SCALE GENOMIC DNA]</scope>
    <source>
        <strain evidence="2 3">T5054</strain>
    </source>
</reference>
<name>A0A1V2DTW9_9GAMM</name>
<evidence type="ECO:0008006" key="4">
    <source>
        <dbReference type="Google" id="ProtNLM"/>
    </source>
</evidence>
<protein>
    <recommendedName>
        <fullName evidence="4">DUF192 domain-containing protein</fullName>
    </recommendedName>
</protein>
<dbReference type="InterPro" id="IPR003795">
    <property type="entry name" value="DUF192"/>
</dbReference>
<organism evidence="2 3">
    <name type="scientific">Marinobacter lutaoensis</name>
    <dbReference type="NCBI Taxonomy" id="135739"/>
    <lineage>
        <taxon>Bacteria</taxon>
        <taxon>Pseudomonadati</taxon>
        <taxon>Pseudomonadota</taxon>
        <taxon>Gammaproteobacteria</taxon>
        <taxon>Pseudomonadales</taxon>
        <taxon>Marinobacteraceae</taxon>
        <taxon>Marinobacter</taxon>
    </lineage>
</organism>
<evidence type="ECO:0000313" key="2">
    <source>
        <dbReference type="EMBL" id="ONF44128.1"/>
    </source>
</evidence>
<dbReference type="OrthoDB" id="5526466at2"/>
<dbReference type="PANTHER" id="PTHR37953">
    <property type="entry name" value="UPF0127 PROTEIN MJ1496"/>
    <property type="match status" value="1"/>
</dbReference>
<dbReference type="RefSeq" id="WP_076724007.1">
    <property type="nucleotide sequence ID" value="NZ_JABWTC010000010.1"/>
</dbReference>
<feature type="signal peptide" evidence="1">
    <location>
        <begin position="1"/>
        <end position="29"/>
    </location>
</feature>
<accession>A0A1V2DTW9</accession>
<dbReference type="Pfam" id="PF02643">
    <property type="entry name" value="DUF192"/>
    <property type="match status" value="1"/>
</dbReference>
<comment type="caution">
    <text evidence="2">The sequence shown here is derived from an EMBL/GenBank/DDBJ whole genome shotgun (WGS) entry which is preliminary data.</text>
</comment>
<proteinExistence type="predicted"/>
<dbReference type="PROSITE" id="PS51257">
    <property type="entry name" value="PROKAR_LIPOPROTEIN"/>
    <property type="match status" value="1"/>
</dbReference>
<feature type="chain" id="PRO_5043151252" description="DUF192 domain-containing protein" evidence="1">
    <location>
        <begin position="30"/>
        <end position="166"/>
    </location>
</feature>
<evidence type="ECO:0000313" key="3">
    <source>
        <dbReference type="Proteomes" id="UP000189339"/>
    </source>
</evidence>
<keyword evidence="3" id="KW-1185">Reference proteome</keyword>
<dbReference type="PANTHER" id="PTHR37953:SF1">
    <property type="entry name" value="UPF0127 PROTEIN MJ1496"/>
    <property type="match status" value="1"/>
</dbReference>
<sequence length="166" mass="18518">MNRNRRARLLFPALALALLAGCRTGTVSSQSEWPVVPACFVAGARTVPVVLELASTPEQRRVGLMGRSELPANHGMLFRYPEERSPSQGFWMYRTRLPLDIAFLDRQDHILRIRSMIPCLAGDSAGCPTYPAGVPYWSAVEMNAGFYQANQIEVGDRLRLGDDCHR</sequence>
<dbReference type="InterPro" id="IPR038695">
    <property type="entry name" value="Saro_0823-like_sf"/>
</dbReference>
<dbReference type="Gene3D" id="2.60.120.1140">
    <property type="entry name" value="Protein of unknown function DUF192"/>
    <property type="match status" value="1"/>
</dbReference>